<dbReference type="RefSeq" id="WP_245381524.1">
    <property type="nucleotide sequence ID" value="NZ_JAGIOH010000001.1"/>
</dbReference>
<keyword evidence="2" id="KW-0812">Transmembrane</keyword>
<organism evidence="3 4">
    <name type="scientific">Streptomyces syringium</name>
    <dbReference type="NCBI Taxonomy" id="76729"/>
    <lineage>
        <taxon>Bacteria</taxon>
        <taxon>Bacillati</taxon>
        <taxon>Actinomycetota</taxon>
        <taxon>Actinomycetes</taxon>
        <taxon>Kitasatosporales</taxon>
        <taxon>Streptomycetaceae</taxon>
        <taxon>Streptomyces</taxon>
    </lineage>
</organism>
<evidence type="ECO:0008006" key="5">
    <source>
        <dbReference type="Google" id="ProtNLM"/>
    </source>
</evidence>
<evidence type="ECO:0000313" key="4">
    <source>
        <dbReference type="Proteomes" id="UP001519291"/>
    </source>
</evidence>
<comment type="caution">
    <text evidence="3">The sequence shown here is derived from an EMBL/GenBank/DDBJ whole genome shotgun (WGS) entry which is preliminary data.</text>
</comment>
<reference evidence="3 4" key="1">
    <citation type="submission" date="2021-03" db="EMBL/GenBank/DDBJ databases">
        <title>Sequencing the genomes of 1000 actinobacteria strains.</title>
        <authorList>
            <person name="Klenk H.-P."/>
        </authorList>
    </citation>
    <scope>NUCLEOTIDE SEQUENCE [LARGE SCALE GENOMIC DNA]</scope>
    <source>
        <strain evidence="3 4">DSM 41480</strain>
    </source>
</reference>
<evidence type="ECO:0000256" key="2">
    <source>
        <dbReference type="SAM" id="Phobius"/>
    </source>
</evidence>
<name>A0ABS4Y8F9_9ACTN</name>
<keyword evidence="4" id="KW-1185">Reference proteome</keyword>
<feature type="transmembrane region" description="Helical" evidence="2">
    <location>
        <begin position="248"/>
        <end position="271"/>
    </location>
</feature>
<dbReference type="SUPFAM" id="SSF109604">
    <property type="entry name" value="HD-domain/PDEase-like"/>
    <property type="match status" value="1"/>
</dbReference>
<dbReference type="Proteomes" id="UP001519291">
    <property type="component" value="Unassembled WGS sequence"/>
</dbReference>
<dbReference type="EMBL" id="JAGIOH010000001">
    <property type="protein sequence ID" value="MBP2405046.1"/>
    <property type="molecule type" value="Genomic_DNA"/>
</dbReference>
<evidence type="ECO:0000313" key="3">
    <source>
        <dbReference type="EMBL" id="MBP2405046.1"/>
    </source>
</evidence>
<feature type="compositionally biased region" description="Pro residues" evidence="1">
    <location>
        <begin position="25"/>
        <end position="34"/>
    </location>
</feature>
<feature type="transmembrane region" description="Helical" evidence="2">
    <location>
        <begin position="164"/>
        <end position="183"/>
    </location>
</feature>
<keyword evidence="2" id="KW-1133">Transmembrane helix</keyword>
<feature type="region of interest" description="Disordered" evidence="1">
    <location>
        <begin position="1"/>
        <end position="85"/>
    </location>
</feature>
<accession>A0ABS4Y8F9</accession>
<feature type="transmembrane region" description="Helical" evidence="2">
    <location>
        <begin position="189"/>
        <end position="207"/>
    </location>
</feature>
<dbReference type="GeneID" id="91571381"/>
<feature type="compositionally biased region" description="Low complexity" evidence="1">
    <location>
        <begin position="55"/>
        <end position="70"/>
    </location>
</feature>
<dbReference type="Gene3D" id="1.10.3210.10">
    <property type="entry name" value="Hypothetical protein af1432"/>
    <property type="match status" value="1"/>
</dbReference>
<evidence type="ECO:0000256" key="1">
    <source>
        <dbReference type="SAM" id="MobiDB-lite"/>
    </source>
</evidence>
<feature type="transmembrane region" description="Helical" evidence="2">
    <location>
        <begin position="109"/>
        <end position="129"/>
    </location>
</feature>
<keyword evidence="2" id="KW-0472">Membrane</keyword>
<proteinExistence type="predicted"/>
<protein>
    <recommendedName>
        <fullName evidence="5">Fusaric acid resistance protein-like</fullName>
    </recommendedName>
</protein>
<sequence>MTRRGARGPSAGVHPADAEGTKAPPGHPVAPGPGPVTEEWAGGKPWPSPWPDPYRVPGAAAGYGPRPGEAGSRRDPAKPADGPWARHRVWPAAPAASGTPAGRRFVRGVHAVAGAVAVLAVGWTAWQGVAQPQVALAWGALIALGEATWRPYTGGRAEETPRPAAPVGAAGALAYALLGGIGGREAVHGVPQVVAVVFAATLAGAIGRPPALDELARRVLTTAFVAGCFQPPHHTGALDRWPGHGPYYVIYLLSLLVLSTLGDALLAAALARARTGGRYGRALRTELRAVEGPGTAIHATGVVIAPAVGAAGLWALPALGLPLLFVQLGARRPEAARAVRHQTAAALARATEIAGHVPAGRSHRVAALGRAVGRELGLSAAELDAVEHAALLRDVGRLALPDVAPPAERRRAALLAAAVARRVRVPAAVAVAVERQAEPYRSQPLAARIVATVGAYDDFATSVPSATPADYDDPTGEEARGPLRALERLRLATAYDHEPRVVEALARVLSRCAPAPAGPR</sequence>
<gene>
    <name evidence="3" type="ORF">JO379_004515</name>
</gene>